<keyword evidence="1" id="KW-0732">Signal</keyword>
<sequence>MRAEGPFFPEKPYSFTFLLLCTCSSLILSAASSLAHVPRQHSCNTHFSLVHLFFTDRPETVNQTFSIFLPISLIRAPPALCLLVKPLSGQGSLCHSHGEYRISQGIP</sequence>
<reference evidence="2" key="1">
    <citation type="submission" date="2023-04" db="EMBL/GenBank/DDBJ databases">
        <authorList>
            <consortium name="ELIXIR-Norway"/>
        </authorList>
    </citation>
    <scope>NUCLEOTIDE SEQUENCE [LARGE SCALE GENOMIC DNA]</scope>
</reference>
<organism evidence="2 3">
    <name type="scientific">Rangifer tarandus platyrhynchus</name>
    <name type="common">Svalbard reindeer</name>
    <dbReference type="NCBI Taxonomy" id="3082113"/>
    <lineage>
        <taxon>Eukaryota</taxon>
        <taxon>Metazoa</taxon>
        <taxon>Chordata</taxon>
        <taxon>Craniata</taxon>
        <taxon>Vertebrata</taxon>
        <taxon>Euteleostomi</taxon>
        <taxon>Mammalia</taxon>
        <taxon>Eutheria</taxon>
        <taxon>Laurasiatheria</taxon>
        <taxon>Artiodactyla</taxon>
        <taxon>Ruminantia</taxon>
        <taxon>Pecora</taxon>
        <taxon>Cervidae</taxon>
        <taxon>Odocoileinae</taxon>
        <taxon>Rangifer</taxon>
    </lineage>
</organism>
<keyword evidence="3" id="KW-1185">Reference proteome</keyword>
<feature type="signal peptide" evidence="1">
    <location>
        <begin position="1"/>
        <end position="31"/>
    </location>
</feature>
<evidence type="ECO:0000313" key="3">
    <source>
        <dbReference type="Proteomes" id="UP001176941"/>
    </source>
</evidence>
<gene>
    <name evidence="2" type="ORF">MRATA1EN1_LOCUS31726</name>
</gene>
<comment type="caution">
    <text evidence="2">The sequence shown here is derived from an EMBL/GenBank/DDBJ whole genome shotgun (WGS) entry which is preliminary data.</text>
</comment>
<name>A0ABN8XPH8_RANTA</name>
<protein>
    <recommendedName>
        <fullName evidence="4">Secreted protein</fullName>
    </recommendedName>
</protein>
<evidence type="ECO:0008006" key="4">
    <source>
        <dbReference type="Google" id="ProtNLM"/>
    </source>
</evidence>
<evidence type="ECO:0000256" key="1">
    <source>
        <dbReference type="SAM" id="SignalP"/>
    </source>
</evidence>
<accession>A0ABN8XPH8</accession>
<proteinExistence type="predicted"/>
<dbReference type="Proteomes" id="UP001176941">
    <property type="component" value="Unassembled WGS sequence"/>
</dbReference>
<evidence type="ECO:0000313" key="2">
    <source>
        <dbReference type="EMBL" id="CAI9150108.1"/>
    </source>
</evidence>
<dbReference type="EMBL" id="CATKSN020000668">
    <property type="protein sequence ID" value="CAI9150108.1"/>
    <property type="molecule type" value="Genomic_DNA"/>
</dbReference>
<feature type="chain" id="PRO_5046532015" description="Secreted protein" evidence="1">
    <location>
        <begin position="32"/>
        <end position="107"/>
    </location>
</feature>